<evidence type="ECO:0000256" key="1">
    <source>
        <dbReference type="SAM" id="Coils"/>
    </source>
</evidence>
<feature type="compositionally biased region" description="Low complexity" evidence="2">
    <location>
        <begin position="793"/>
        <end position="803"/>
    </location>
</feature>
<feature type="compositionally biased region" description="Basic and acidic residues" evidence="2">
    <location>
        <begin position="121"/>
        <end position="132"/>
    </location>
</feature>
<reference evidence="3" key="2">
    <citation type="submission" date="2025-09" db="UniProtKB">
        <authorList>
            <consortium name="Ensembl"/>
        </authorList>
    </citation>
    <scope>IDENTIFICATION</scope>
</reference>
<protein>
    <submittedName>
        <fullName evidence="3">Uncharacterized protein</fullName>
    </submittedName>
</protein>
<dbReference type="GO" id="GO:0031267">
    <property type="term" value="F:small GTPase binding"/>
    <property type="evidence" value="ECO:0007669"/>
    <property type="project" value="TreeGrafter"/>
</dbReference>
<feature type="region of interest" description="Disordered" evidence="2">
    <location>
        <begin position="1"/>
        <end position="39"/>
    </location>
</feature>
<evidence type="ECO:0000256" key="2">
    <source>
        <dbReference type="SAM" id="MobiDB-lite"/>
    </source>
</evidence>
<dbReference type="STRING" id="94237.ENSMMOP00000018573"/>
<keyword evidence="1" id="KW-0175">Coiled coil</keyword>
<evidence type="ECO:0000313" key="4">
    <source>
        <dbReference type="Proteomes" id="UP000261620"/>
    </source>
</evidence>
<feature type="compositionally biased region" description="Polar residues" evidence="2">
    <location>
        <begin position="1"/>
        <end position="10"/>
    </location>
</feature>
<feature type="compositionally biased region" description="Low complexity" evidence="2">
    <location>
        <begin position="174"/>
        <end position="198"/>
    </location>
</feature>
<dbReference type="AlphaFoldDB" id="A0A3Q3WTG6"/>
<dbReference type="GO" id="GO:0005802">
    <property type="term" value="C:trans-Golgi network"/>
    <property type="evidence" value="ECO:0007669"/>
    <property type="project" value="TreeGrafter"/>
</dbReference>
<feature type="compositionally biased region" description="Polar residues" evidence="2">
    <location>
        <begin position="199"/>
        <end position="209"/>
    </location>
</feature>
<dbReference type="Proteomes" id="UP000261620">
    <property type="component" value="Unplaced"/>
</dbReference>
<dbReference type="PANTHER" id="PTHR18911">
    <property type="entry name" value="CTCL TUMOR ANTIGEN HD-CL-01"/>
    <property type="match status" value="1"/>
</dbReference>
<keyword evidence="4" id="KW-1185">Reference proteome</keyword>
<dbReference type="InterPro" id="IPR038830">
    <property type="entry name" value="CCDC186"/>
</dbReference>
<dbReference type="OMA" id="TLSNGMC"/>
<feature type="region of interest" description="Disordered" evidence="2">
    <location>
        <begin position="47"/>
        <end position="66"/>
    </location>
</feature>
<organism evidence="3 4">
    <name type="scientific">Mola mola</name>
    <name type="common">Ocean sunfish</name>
    <name type="synonym">Tetraodon mola</name>
    <dbReference type="NCBI Taxonomy" id="94237"/>
    <lineage>
        <taxon>Eukaryota</taxon>
        <taxon>Metazoa</taxon>
        <taxon>Chordata</taxon>
        <taxon>Craniata</taxon>
        <taxon>Vertebrata</taxon>
        <taxon>Euteleostomi</taxon>
        <taxon>Actinopterygii</taxon>
        <taxon>Neopterygii</taxon>
        <taxon>Teleostei</taxon>
        <taxon>Neoteleostei</taxon>
        <taxon>Acanthomorphata</taxon>
        <taxon>Eupercaria</taxon>
        <taxon>Tetraodontiformes</taxon>
        <taxon>Molidae</taxon>
        <taxon>Mola</taxon>
    </lineage>
</organism>
<feature type="coiled-coil region" evidence="1">
    <location>
        <begin position="286"/>
        <end position="780"/>
    </location>
</feature>
<name>A0A3Q3WTG6_MOLML</name>
<feature type="compositionally biased region" description="Polar residues" evidence="2">
    <location>
        <begin position="153"/>
        <end position="173"/>
    </location>
</feature>
<accession>A0A3Q3WTG6</accession>
<reference evidence="3" key="1">
    <citation type="submission" date="2025-08" db="UniProtKB">
        <authorList>
            <consortium name="Ensembl"/>
        </authorList>
    </citation>
    <scope>IDENTIFICATION</scope>
</reference>
<proteinExistence type="predicted"/>
<feature type="coiled-coil region" evidence="1">
    <location>
        <begin position="816"/>
        <end position="857"/>
    </location>
</feature>
<dbReference type="PANTHER" id="PTHR18911:SF5">
    <property type="entry name" value="COILED-COIL DOMAIN-CONTAINING PROTEIN 186"/>
    <property type="match status" value="1"/>
</dbReference>
<feature type="region of interest" description="Disordered" evidence="2">
    <location>
        <begin position="786"/>
        <end position="806"/>
    </location>
</feature>
<sequence length="956" mass="108262">MNWPHNCTSNIEEEEQISHNGADEAEKYSQANNVAQPDRELIKTATGVQADTETEPEAQTCSQEHLDTDCTVSTEDGIPLHSAETGEALVPPVTTLDDVVESSPSVLEGTIQTLLTFDEDKDSHVTNPDRNEQPSILVPGCSTAPSPADDSGSAETTSSSDPNASKHSPTDSITTSGFSNSPSTPSSDTVSSSLASSPQTCANTSAPLHTLSSPYDTDCSRKLISQIQRSLSQESLLDELESELLACQLPGGENGGKRKGSPTVNGLATDQEGCMVVFEKCVQYKYAQQEKAIQRLLEDNKRHQELILGICAEKDKMKEDLKKKTETEKQHMATIKKLEGRVEELLKELKESRDKLIHQDQTAKTALQQMQKEMAYRLEQANKKCDEARQEKEAMVMKYVRGEKEALDLRRDKEGLEKRLREATKEVDRQALRGNQLAQEKGRLQQANDAKEGEVSRLTREAEKLKEEINSHLIKVKWAQNKLKTEADMHKETKDKLRETTSKLAQAKEETEQIRKNCQDMIRTYQESEELKSNELDAKLRETKGELEKHKQEQTDQLEVHRVKAKELEDLKKSYKESIDELSTLRTKLKCLEDERPRWEDELNKYREIINRQKAEIGRQKEKLEEVTALQEQNLWYNDKQEIASLREEVDVLTSQMADFQRDVQGSREREAELLGFTEKLSSKNAQLQSESNTLQTQLDQLTSSFTELQARLEETNRLLDDKLKQGEVLRQQEVHGLQEERTALQTEVAQLNITVDELRDELVTQKRKQTANIKDLTKQLIQENGGCDRDASSMGSRSSSSGTTPGFGYFPEVDKAVLVDRIVRLQKALARKQEKIEFMEDHIKQLVEEIRKKTKIIQSYVLREESGALSSEASDINKAHLSRRGGIMASLYTSHPADSGLTLDLSLEINRKLQAVLEDTLLKNITLKDNLQTLGAEIERLIKQQRDPEDRQRRK</sequence>
<dbReference type="GO" id="GO:0099518">
    <property type="term" value="P:vesicle cytoskeletal trafficking"/>
    <property type="evidence" value="ECO:0007669"/>
    <property type="project" value="TreeGrafter"/>
</dbReference>
<feature type="region of interest" description="Disordered" evidence="2">
    <location>
        <begin position="118"/>
        <end position="209"/>
    </location>
</feature>
<evidence type="ECO:0000313" key="3">
    <source>
        <dbReference type="Ensembl" id="ENSMMOP00000018573.1"/>
    </source>
</evidence>
<dbReference type="Gene3D" id="1.10.287.1490">
    <property type="match status" value="1"/>
</dbReference>
<dbReference type="Ensembl" id="ENSMMOT00000018873.1">
    <property type="protein sequence ID" value="ENSMMOP00000018573.1"/>
    <property type="gene ID" value="ENSMMOG00000014060.1"/>
</dbReference>
<feature type="compositionally biased region" description="Polar residues" evidence="2">
    <location>
        <begin position="47"/>
        <end position="63"/>
    </location>
</feature>